<dbReference type="AlphaFoldDB" id="A0A6V8KE34"/>
<proteinExistence type="predicted"/>
<protein>
    <submittedName>
        <fullName evidence="1">Uncharacterized protein</fullName>
    </submittedName>
</protein>
<dbReference type="EMBL" id="BLPF01000001">
    <property type="protein sequence ID" value="GFJ79035.1"/>
    <property type="molecule type" value="Genomic_DNA"/>
</dbReference>
<reference evidence="1 2" key="2">
    <citation type="submission" date="2020-03" db="EMBL/GenBank/DDBJ databases">
        <authorList>
            <person name="Ichikawa N."/>
            <person name="Kimura A."/>
            <person name="Kitahashi Y."/>
            <person name="Uohara A."/>
        </authorList>
    </citation>
    <scope>NUCLEOTIDE SEQUENCE [LARGE SCALE GENOMIC DNA]</scope>
    <source>
        <strain evidence="1 2">NBRC 108639</strain>
    </source>
</reference>
<comment type="caution">
    <text evidence="1">The sequence shown here is derived from an EMBL/GenBank/DDBJ whole genome shotgun (WGS) entry which is preliminary data.</text>
</comment>
<accession>A0A6V8KE34</accession>
<gene>
    <name evidence="1" type="ORF">Phou_032150</name>
</gene>
<keyword evidence="2" id="KW-1185">Reference proteome</keyword>
<organism evidence="1 2">
    <name type="scientific">Phytohabitans houttuyneae</name>
    <dbReference type="NCBI Taxonomy" id="1076126"/>
    <lineage>
        <taxon>Bacteria</taxon>
        <taxon>Bacillati</taxon>
        <taxon>Actinomycetota</taxon>
        <taxon>Actinomycetes</taxon>
        <taxon>Micromonosporales</taxon>
        <taxon>Micromonosporaceae</taxon>
    </lineage>
</organism>
<dbReference type="Proteomes" id="UP000482800">
    <property type="component" value="Unassembled WGS sequence"/>
</dbReference>
<evidence type="ECO:0000313" key="2">
    <source>
        <dbReference type="Proteomes" id="UP000482800"/>
    </source>
</evidence>
<sequence length="68" mass="7081">MRARRLSRLAGLVLALAVTLGVVAGWSGGGFSAMDYEWGGAVLDYEWGTFPSSPDRHVLPAGSATSQG</sequence>
<evidence type="ECO:0000313" key="1">
    <source>
        <dbReference type="EMBL" id="GFJ79035.1"/>
    </source>
</evidence>
<name>A0A6V8KE34_9ACTN</name>
<reference evidence="1 2" key="1">
    <citation type="submission" date="2020-03" db="EMBL/GenBank/DDBJ databases">
        <title>Whole genome shotgun sequence of Phytohabitans houttuyneae NBRC 108639.</title>
        <authorList>
            <person name="Komaki H."/>
            <person name="Tamura T."/>
        </authorList>
    </citation>
    <scope>NUCLEOTIDE SEQUENCE [LARGE SCALE GENOMIC DNA]</scope>
    <source>
        <strain evidence="1 2">NBRC 108639</strain>
    </source>
</reference>